<dbReference type="EMBL" id="CP031598">
    <property type="protein sequence ID" value="QEW28271.1"/>
    <property type="molecule type" value="Genomic_DNA"/>
</dbReference>
<reference evidence="3 4" key="1">
    <citation type="submission" date="2018-08" db="EMBL/GenBank/DDBJ databases">
        <title>Genetic Globetrotter - A new plasmid hitch-hiking vast phylogenetic and geographic distances.</title>
        <authorList>
            <person name="Vollmers J."/>
            <person name="Petersen J."/>
        </authorList>
    </citation>
    <scope>NUCLEOTIDE SEQUENCE [LARGE SCALE GENOMIC DNA]</scope>
    <source>
        <strain evidence="3 4">DSM 26383</strain>
    </source>
</reference>
<dbReference type="RefSeq" id="WP_236553350.1">
    <property type="nucleotide sequence ID" value="NZ_CP031598.1"/>
</dbReference>
<name>A0A5P3AGD3_9RHOB</name>
<gene>
    <name evidence="3" type="ORF">RIdsm_04098</name>
</gene>
<keyword evidence="1" id="KW-0175">Coiled coil</keyword>
<dbReference type="Proteomes" id="UP000325785">
    <property type="component" value="Chromosome"/>
</dbReference>
<protein>
    <submittedName>
        <fullName evidence="3">Uncharacterized protein</fullName>
    </submittedName>
</protein>
<feature type="coiled-coil region" evidence="1">
    <location>
        <begin position="44"/>
        <end position="71"/>
    </location>
</feature>
<evidence type="ECO:0000313" key="3">
    <source>
        <dbReference type="EMBL" id="QEW28271.1"/>
    </source>
</evidence>
<organism evidence="3 4">
    <name type="scientific">Roseovarius indicus</name>
    <dbReference type="NCBI Taxonomy" id="540747"/>
    <lineage>
        <taxon>Bacteria</taxon>
        <taxon>Pseudomonadati</taxon>
        <taxon>Pseudomonadota</taxon>
        <taxon>Alphaproteobacteria</taxon>
        <taxon>Rhodobacterales</taxon>
        <taxon>Roseobacteraceae</taxon>
        <taxon>Roseovarius</taxon>
    </lineage>
</organism>
<keyword evidence="2" id="KW-1133">Transmembrane helix</keyword>
<evidence type="ECO:0000256" key="1">
    <source>
        <dbReference type="SAM" id="Coils"/>
    </source>
</evidence>
<sequence>MTIDWEAEMREVRSRATAAARHGERTLGGMAEALKVLQVQDKRLTEMNKVMKAMETRLGSLEAALQAAQALQMDNRAGQPSRSSVALWSGAALAFVAVILSGVFLWN</sequence>
<keyword evidence="2" id="KW-0812">Transmembrane</keyword>
<accession>A0A5P3AGD3</accession>
<keyword evidence="2" id="KW-0472">Membrane</keyword>
<proteinExistence type="predicted"/>
<evidence type="ECO:0000256" key="2">
    <source>
        <dbReference type="SAM" id="Phobius"/>
    </source>
</evidence>
<evidence type="ECO:0000313" key="4">
    <source>
        <dbReference type="Proteomes" id="UP000325785"/>
    </source>
</evidence>
<feature type="transmembrane region" description="Helical" evidence="2">
    <location>
        <begin position="85"/>
        <end position="106"/>
    </location>
</feature>
<dbReference type="AlphaFoldDB" id="A0A5P3AGD3"/>
<dbReference type="KEGG" id="rid:RIdsm_04098"/>